<feature type="domain" description="Lethal giant larvae (Lgl)-like C-terminal" evidence="2">
    <location>
        <begin position="106"/>
        <end position="212"/>
    </location>
</feature>
<organism evidence="4 5">
    <name type="scientific">Circinella minor</name>
    <dbReference type="NCBI Taxonomy" id="1195481"/>
    <lineage>
        <taxon>Eukaryota</taxon>
        <taxon>Fungi</taxon>
        <taxon>Fungi incertae sedis</taxon>
        <taxon>Mucoromycota</taxon>
        <taxon>Mucoromycotina</taxon>
        <taxon>Mucoromycetes</taxon>
        <taxon>Mucorales</taxon>
        <taxon>Lichtheimiaceae</taxon>
        <taxon>Circinella</taxon>
    </lineage>
</organism>
<sequence>MFVYPTLANRNFLLAHTKQSVSPPPHTSSSVNDDGKFIFNEYKTHKDITTPIQHWQLRNLIRSPSPRTVIHPSDEAVHMFNTKTKEDTPILTDLPFTPTTIDSGYGYIAMAGQRGMAMIKDMNSDWSARFNAGPGMNNSISLAKTINNEIRVMVCNNDQTVCILSVPNMEKICTLKMPAAINHTSVSPNGRMMLMVGDNGIVYLYNITESSDYQQISSYKASEEPALSCAWNQSSEKFAVTSQDGNVSIWDITQQNNVEPICRIGSTETRKTRKAPRSIQFSKGPLDLLAYSEHVSTINIIDTRTFETRQVIRLAPNDMDYHITGLSFSPDNRSLFVGMEDSIIELSVDICSRRRFAAAGIV</sequence>
<feature type="repeat" description="WD" evidence="1">
    <location>
        <begin position="219"/>
        <end position="260"/>
    </location>
</feature>
<dbReference type="AlphaFoldDB" id="A0A8H7SFX4"/>
<dbReference type="InterPro" id="IPR015943">
    <property type="entry name" value="WD40/YVTN_repeat-like_dom_sf"/>
</dbReference>
<dbReference type="PANTHER" id="PTHR43991">
    <property type="entry name" value="WD REPEAT PROTEIN (AFU_ORTHOLOGUE AFUA_8G05640)-RELATED"/>
    <property type="match status" value="1"/>
</dbReference>
<keyword evidence="5" id="KW-1185">Reference proteome</keyword>
<evidence type="ECO:0008006" key="6">
    <source>
        <dbReference type="Google" id="ProtNLM"/>
    </source>
</evidence>
<dbReference type="Pfam" id="PF08596">
    <property type="entry name" value="Lgl_C"/>
    <property type="match status" value="1"/>
</dbReference>
<dbReference type="PROSITE" id="PS50082">
    <property type="entry name" value="WD_REPEATS_2"/>
    <property type="match status" value="1"/>
</dbReference>
<dbReference type="InterPro" id="IPR019417">
    <property type="entry name" value="DUF2415"/>
</dbReference>
<name>A0A8H7SFX4_9FUNG</name>
<dbReference type="PANTHER" id="PTHR43991:SF9">
    <property type="entry name" value="DUF2415 DOMAIN-CONTAINING PROTEIN"/>
    <property type="match status" value="1"/>
</dbReference>
<reference evidence="4 5" key="1">
    <citation type="submission" date="2020-12" db="EMBL/GenBank/DDBJ databases">
        <title>Metabolic potential, ecology and presence of endohyphal bacteria is reflected in genomic diversity of Mucoromycotina.</title>
        <authorList>
            <person name="Muszewska A."/>
            <person name="Okrasinska A."/>
            <person name="Steczkiewicz K."/>
            <person name="Drgas O."/>
            <person name="Orlowska M."/>
            <person name="Perlinska-Lenart U."/>
            <person name="Aleksandrzak-Piekarczyk T."/>
            <person name="Szatraj K."/>
            <person name="Zielenkiewicz U."/>
            <person name="Pilsyk S."/>
            <person name="Malc E."/>
            <person name="Mieczkowski P."/>
            <person name="Kruszewska J.S."/>
            <person name="Biernat P."/>
            <person name="Pawlowska J."/>
        </authorList>
    </citation>
    <scope>NUCLEOTIDE SEQUENCE [LARGE SCALE GENOMIC DNA]</scope>
    <source>
        <strain evidence="4 5">CBS 142.35</strain>
    </source>
</reference>
<dbReference type="InterPro" id="IPR036322">
    <property type="entry name" value="WD40_repeat_dom_sf"/>
</dbReference>
<evidence type="ECO:0000259" key="2">
    <source>
        <dbReference type="Pfam" id="PF08596"/>
    </source>
</evidence>
<dbReference type="SUPFAM" id="SSF50978">
    <property type="entry name" value="WD40 repeat-like"/>
    <property type="match status" value="1"/>
</dbReference>
<dbReference type="Gene3D" id="2.130.10.10">
    <property type="entry name" value="YVTN repeat-like/Quinoprotein amine dehydrogenase"/>
    <property type="match status" value="1"/>
</dbReference>
<dbReference type="InterPro" id="IPR001680">
    <property type="entry name" value="WD40_rpt"/>
</dbReference>
<evidence type="ECO:0000259" key="3">
    <source>
        <dbReference type="Pfam" id="PF10313"/>
    </source>
</evidence>
<comment type="caution">
    <text evidence="4">The sequence shown here is derived from an EMBL/GenBank/DDBJ whole genome shotgun (WGS) entry which is preliminary data.</text>
</comment>
<accession>A0A8H7SFX4</accession>
<dbReference type="Proteomes" id="UP000646827">
    <property type="component" value="Unassembled WGS sequence"/>
</dbReference>
<protein>
    <recommendedName>
        <fullName evidence="6">DUF2415 domain-containing protein</fullName>
    </recommendedName>
</protein>
<dbReference type="SMART" id="SM00320">
    <property type="entry name" value="WD40"/>
    <property type="match status" value="3"/>
</dbReference>
<gene>
    <name evidence="4" type="ORF">INT45_004323</name>
</gene>
<proteinExistence type="predicted"/>
<evidence type="ECO:0000313" key="4">
    <source>
        <dbReference type="EMBL" id="KAG2227368.1"/>
    </source>
</evidence>
<evidence type="ECO:0000313" key="5">
    <source>
        <dbReference type="Proteomes" id="UP000646827"/>
    </source>
</evidence>
<dbReference type="OrthoDB" id="64353at2759"/>
<dbReference type="Pfam" id="PF10313">
    <property type="entry name" value="DUF2415"/>
    <property type="match status" value="1"/>
</dbReference>
<evidence type="ECO:0000256" key="1">
    <source>
        <dbReference type="PROSITE-ProRule" id="PRU00221"/>
    </source>
</evidence>
<dbReference type="InterPro" id="IPR013905">
    <property type="entry name" value="Lgl_C_dom"/>
</dbReference>
<dbReference type="Pfam" id="PF00400">
    <property type="entry name" value="WD40"/>
    <property type="match status" value="1"/>
</dbReference>
<feature type="domain" description="DUF2415" evidence="3">
    <location>
        <begin position="275"/>
        <end position="312"/>
    </location>
</feature>
<dbReference type="EMBL" id="JAEPRB010000008">
    <property type="protein sequence ID" value="KAG2227368.1"/>
    <property type="molecule type" value="Genomic_DNA"/>
</dbReference>
<keyword evidence="1" id="KW-0853">WD repeat</keyword>